<evidence type="ECO:0000256" key="2">
    <source>
        <dbReference type="ARBA" id="ARBA00022679"/>
    </source>
</evidence>
<name>A0A7K3WN71_9FLAO</name>
<keyword evidence="7" id="KW-1185">Reference proteome</keyword>
<dbReference type="RefSeq" id="WP_163283970.1">
    <property type="nucleotide sequence ID" value="NZ_JAAGVY010000008.1"/>
</dbReference>
<dbReference type="SUPFAM" id="SSF52540">
    <property type="entry name" value="P-loop containing nucleoside triphosphate hydrolases"/>
    <property type="match status" value="1"/>
</dbReference>
<evidence type="ECO:0000313" key="7">
    <source>
        <dbReference type="Proteomes" id="UP000486602"/>
    </source>
</evidence>
<dbReference type="InterPro" id="IPR022300">
    <property type="entry name" value="PPK2-rel_1"/>
</dbReference>
<dbReference type="InterPro" id="IPR027417">
    <property type="entry name" value="P-loop_NTPase"/>
</dbReference>
<dbReference type="PIRSF" id="PIRSF028756">
    <property type="entry name" value="PPK2_prd"/>
    <property type="match status" value="1"/>
</dbReference>
<evidence type="ECO:0000256" key="4">
    <source>
        <dbReference type="SAM" id="MobiDB-lite"/>
    </source>
</evidence>
<gene>
    <name evidence="6" type="ORF">G3O08_06255</name>
</gene>
<evidence type="ECO:0000259" key="5">
    <source>
        <dbReference type="Pfam" id="PF03976"/>
    </source>
</evidence>
<sequence length="292" mass="33740">MKLDFNRYEVISGNGFRLADYSTKPDFSLSAKESKKIIKANVEEIADFQERMFANQKRSALIVFQAMDAAGKDGTIERLVTGVNPQGVLVRPFKAPTPMELRHDFLWRVQLKLPPRGIIGVFNRSHYEEVLVVRVHPSYLLQQNIPGIESIEDVNDDLWERRFKMIRNFEQNLVHTGTHVMKFFLHISKDEQKKRLLDRIGEPDKHWKFNLGDVTERPYWDKYMRAFDDAIRNTASPDAPWYVIPGDDKDDARAIVTSIVAQKLGAVKEQWPDAGAKKRDEIDAGEEILENE</sequence>
<reference evidence="6 7" key="1">
    <citation type="submission" date="2020-02" db="EMBL/GenBank/DDBJ databases">
        <title>Out from the shadows clarifying the taxonomy of the family Cryomorphaceae and related taxa by utilizing the GTDB taxonomic framework.</title>
        <authorList>
            <person name="Bowman J.P."/>
        </authorList>
    </citation>
    <scope>NUCLEOTIDE SEQUENCE [LARGE SCALE GENOMIC DNA]</scope>
    <source>
        <strain evidence="6 7">QSSC 1-22</strain>
    </source>
</reference>
<accession>A0A7K3WN71</accession>
<dbReference type="PANTHER" id="PTHR34383">
    <property type="entry name" value="POLYPHOSPHATE:AMP PHOSPHOTRANSFERASE-RELATED"/>
    <property type="match status" value="1"/>
</dbReference>
<comment type="similarity">
    <text evidence="1">Belongs to the polyphosphate kinase 2 (PPK2) family. Class I subfamily.</text>
</comment>
<dbReference type="GO" id="GO:0006797">
    <property type="term" value="P:polyphosphate metabolic process"/>
    <property type="evidence" value="ECO:0007669"/>
    <property type="project" value="InterPro"/>
</dbReference>
<evidence type="ECO:0000256" key="3">
    <source>
        <dbReference type="ARBA" id="ARBA00022777"/>
    </source>
</evidence>
<dbReference type="AlphaFoldDB" id="A0A7K3WN71"/>
<evidence type="ECO:0000256" key="1">
    <source>
        <dbReference type="ARBA" id="ARBA00009924"/>
    </source>
</evidence>
<feature type="domain" description="Polyphosphate kinase-2-related" evidence="5">
    <location>
        <begin position="30"/>
        <end position="266"/>
    </location>
</feature>
<feature type="compositionally biased region" description="Acidic residues" evidence="4">
    <location>
        <begin position="283"/>
        <end position="292"/>
    </location>
</feature>
<dbReference type="Proteomes" id="UP000486602">
    <property type="component" value="Unassembled WGS sequence"/>
</dbReference>
<dbReference type="Pfam" id="PF03976">
    <property type="entry name" value="PPK2"/>
    <property type="match status" value="1"/>
</dbReference>
<protein>
    <submittedName>
        <fullName evidence="6">Polyphosphate kinase 2 family protein</fullName>
    </submittedName>
</protein>
<dbReference type="InterPro" id="IPR016898">
    <property type="entry name" value="Polyphosphate_phosphotransfera"/>
</dbReference>
<comment type="caution">
    <text evidence="6">The sequence shown here is derived from an EMBL/GenBank/DDBJ whole genome shotgun (WGS) entry which is preliminary data.</text>
</comment>
<proteinExistence type="inferred from homology"/>
<dbReference type="InterPro" id="IPR022488">
    <property type="entry name" value="PPK2-related"/>
</dbReference>
<dbReference type="NCBIfam" id="TIGR03709">
    <property type="entry name" value="PPK2_rel_1"/>
    <property type="match status" value="1"/>
</dbReference>
<dbReference type="PANTHER" id="PTHR34383:SF3">
    <property type="entry name" value="POLYPHOSPHATE:AMP PHOSPHOTRANSFERASE"/>
    <property type="match status" value="1"/>
</dbReference>
<organism evidence="6 7">
    <name type="scientific">Cryomorpha ignava</name>
    <dbReference type="NCBI Taxonomy" id="101383"/>
    <lineage>
        <taxon>Bacteria</taxon>
        <taxon>Pseudomonadati</taxon>
        <taxon>Bacteroidota</taxon>
        <taxon>Flavobacteriia</taxon>
        <taxon>Flavobacteriales</taxon>
        <taxon>Cryomorphaceae</taxon>
        <taxon>Cryomorpha</taxon>
    </lineage>
</organism>
<dbReference type="EMBL" id="JAAGVY010000008">
    <property type="protein sequence ID" value="NEN23099.1"/>
    <property type="molecule type" value="Genomic_DNA"/>
</dbReference>
<keyword evidence="3 6" id="KW-0418">Kinase</keyword>
<dbReference type="GO" id="GO:0008976">
    <property type="term" value="F:polyphosphate kinase activity"/>
    <property type="evidence" value="ECO:0007669"/>
    <property type="project" value="InterPro"/>
</dbReference>
<dbReference type="Gene3D" id="3.40.50.300">
    <property type="entry name" value="P-loop containing nucleotide triphosphate hydrolases"/>
    <property type="match status" value="1"/>
</dbReference>
<feature type="region of interest" description="Disordered" evidence="4">
    <location>
        <begin position="273"/>
        <end position="292"/>
    </location>
</feature>
<keyword evidence="2" id="KW-0808">Transferase</keyword>
<evidence type="ECO:0000313" key="6">
    <source>
        <dbReference type="EMBL" id="NEN23099.1"/>
    </source>
</evidence>